<gene>
    <name evidence="17" type="ORF">HGRIS_006897</name>
</gene>
<feature type="transmembrane region" description="Helical" evidence="15">
    <location>
        <begin position="41"/>
        <end position="64"/>
    </location>
</feature>
<feature type="region of interest" description="Disordered" evidence="14">
    <location>
        <begin position="1"/>
        <end position="22"/>
    </location>
</feature>
<comment type="caution">
    <text evidence="17">The sequence shown here is derived from an EMBL/GenBank/DDBJ whole genome shotgun (WGS) entry which is preliminary data.</text>
</comment>
<keyword evidence="10" id="KW-0333">Golgi apparatus</keyword>
<evidence type="ECO:0000256" key="8">
    <source>
        <dbReference type="ARBA" id="ARBA00022968"/>
    </source>
</evidence>
<dbReference type="EMBL" id="JASNQZ010000010">
    <property type="protein sequence ID" value="KAL0952654.1"/>
    <property type="molecule type" value="Genomic_DNA"/>
</dbReference>
<dbReference type="Proteomes" id="UP001556367">
    <property type="component" value="Unassembled WGS sequence"/>
</dbReference>
<dbReference type="PANTHER" id="PTHR15075">
    <property type="entry name" value="ALPHA-MANNOSIDE BETA-1,6-N-ACETYLGLUCOSAMINYLTRANSFERASE"/>
    <property type="match status" value="1"/>
</dbReference>
<keyword evidence="6" id="KW-0808">Transferase</keyword>
<evidence type="ECO:0000256" key="12">
    <source>
        <dbReference type="ARBA" id="ARBA00023180"/>
    </source>
</evidence>
<keyword evidence="11 15" id="KW-0472">Membrane</keyword>
<dbReference type="Pfam" id="PF15024">
    <property type="entry name" value="Glyco_transf_18"/>
    <property type="match status" value="1"/>
</dbReference>
<evidence type="ECO:0000259" key="16">
    <source>
        <dbReference type="Pfam" id="PF15024"/>
    </source>
</evidence>
<evidence type="ECO:0000256" key="5">
    <source>
        <dbReference type="ARBA" id="ARBA00022676"/>
    </source>
</evidence>
<keyword evidence="7 15" id="KW-0812">Transmembrane</keyword>
<keyword evidence="8" id="KW-0735">Signal-anchor</keyword>
<protein>
    <recommendedName>
        <fullName evidence="4">alpha-1,6-mannosyl-glycoprotein 6-beta-N-acetylglucosaminyltransferase</fullName>
        <ecNumber evidence="4">2.4.1.155</ecNumber>
    </recommendedName>
</protein>
<evidence type="ECO:0000256" key="2">
    <source>
        <dbReference type="ARBA" id="ARBA00004922"/>
    </source>
</evidence>
<dbReference type="PANTHER" id="PTHR15075:SF2">
    <property type="entry name" value="ALPHA-1,6-MANNOSYLGLYCOPROTEIN 6-BETA-N-ACETYLGLUCOSAMINYLTRANSFERASE"/>
    <property type="match status" value="1"/>
</dbReference>
<keyword evidence="18" id="KW-1185">Reference proteome</keyword>
<evidence type="ECO:0000313" key="18">
    <source>
        <dbReference type="Proteomes" id="UP001556367"/>
    </source>
</evidence>
<evidence type="ECO:0000256" key="4">
    <source>
        <dbReference type="ARBA" id="ARBA00012671"/>
    </source>
</evidence>
<evidence type="ECO:0000256" key="13">
    <source>
        <dbReference type="ARBA" id="ARBA00048243"/>
    </source>
</evidence>
<evidence type="ECO:0000256" key="9">
    <source>
        <dbReference type="ARBA" id="ARBA00022989"/>
    </source>
</evidence>
<dbReference type="EC" id="2.4.1.155" evidence="4"/>
<comment type="similarity">
    <text evidence="3">Belongs to the glycosyltransferase 18 family.</text>
</comment>
<comment type="catalytic activity">
    <reaction evidence="13">
        <text>N(4)-{beta-D-GlcNAc-(1-&gt;2)-[beta-D-GlcNAc-(1-&gt;4)]-alpha-D-Man-(1-&gt;3)-[beta-D-GlcNAc-(1-&gt;2)-alpha-D-Man-(1-&gt;6)]-beta-D-Man-(1-&gt;4)-beta-D-GlcNAc-(1-&gt;4)-beta-D-GlcNAc}-L-asparaginyl-[protein] + UDP-N-acetyl-alpha-D-glucosamine = N(4)-{beta-D-GlcNAc-(1-&gt;2)-[beta-D-GlcNAc-(1-&gt;4)]-alpha-D-Man-(1-&gt;3)-[beta-D-GlcNAc-(1-&gt;2)-[beta-D-GlcNAc-(1-&gt;6)]-alpha-D-Man-(1-&gt;6)]-beta-D-Man-(1-&gt;4)-beta-D-GlcNAc-(1-&gt;4)-beta-D-GlcNAc}-L-asparaginyl-[protein] + UDP + H(+)</text>
        <dbReference type="Rhea" id="RHEA:16921"/>
        <dbReference type="Rhea" id="RHEA-COMP:14374"/>
        <dbReference type="Rhea" id="RHEA-COMP:14377"/>
        <dbReference type="ChEBI" id="CHEBI:15378"/>
        <dbReference type="ChEBI" id="CHEBI:57705"/>
        <dbReference type="ChEBI" id="CHEBI:58223"/>
        <dbReference type="ChEBI" id="CHEBI:139507"/>
        <dbReference type="ChEBI" id="CHEBI:139510"/>
        <dbReference type="EC" id="2.4.1.155"/>
    </reaction>
</comment>
<evidence type="ECO:0000256" key="1">
    <source>
        <dbReference type="ARBA" id="ARBA00004323"/>
    </source>
</evidence>
<sequence length="465" mass="53018">MKCDSHTDQRPSHEYELLPSDGTHPARAMRTLRVGSRRKRFLLVTAFLLALSSIAFIALDIYAIRIPWYTRPSVRSVLTDLWPVGSTNTTDDWENENSKSMNAFFKCALEGNCGENQTSIVMLSSEHFENGLRGRSSGEDIWAMSLILALKEMGYTTIIAPGNYEMARTYRQYPDLVKVIIVEGSKADACFDDPTCIKGPDHPLGVPAWKMFAMHFWTGSAHPLGSIWTVSPEDFRLIAPHNSIDNFYLGYSIERTCMGIPVTPNHQRPMQAYIFAKTLSYFYRKDYSWPNVSWDPPFDVKLYVGMKNDTDFPSEIPKSITNLGVLSKNEFYDELGKSRAFIGIGEPVLSPSPYDALCMGVPFINPVYRWDKEDPENRHKWGAQHEGLRYEDPPYVYHVRKGDEKGLWAAVRQALDNPIERYIPATMTMEALKNRVGLLVEGDWRSKAEELLDERIRTGGRVFEI</sequence>
<organism evidence="17 18">
    <name type="scientific">Hohenbuehelia grisea</name>
    <dbReference type="NCBI Taxonomy" id="104357"/>
    <lineage>
        <taxon>Eukaryota</taxon>
        <taxon>Fungi</taxon>
        <taxon>Dikarya</taxon>
        <taxon>Basidiomycota</taxon>
        <taxon>Agaricomycotina</taxon>
        <taxon>Agaricomycetes</taxon>
        <taxon>Agaricomycetidae</taxon>
        <taxon>Agaricales</taxon>
        <taxon>Pleurotineae</taxon>
        <taxon>Pleurotaceae</taxon>
        <taxon>Hohenbuehelia</taxon>
    </lineage>
</organism>
<dbReference type="InterPro" id="IPR026116">
    <property type="entry name" value="GT18_cat"/>
</dbReference>
<keyword evidence="5" id="KW-0328">Glycosyltransferase</keyword>
<evidence type="ECO:0000256" key="3">
    <source>
        <dbReference type="ARBA" id="ARBA00007477"/>
    </source>
</evidence>
<proteinExistence type="inferred from homology"/>
<feature type="domain" description="Glycosyltransferase family 18 catalytic" evidence="16">
    <location>
        <begin position="227"/>
        <end position="441"/>
    </location>
</feature>
<comment type="pathway">
    <text evidence="2">Protein modification; protein glycosylation.</text>
</comment>
<evidence type="ECO:0000256" key="10">
    <source>
        <dbReference type="ARBA" id="ARBA00023034"/>
    </source>
</evidence>
<keyword evidence="9 15" id="KW-1133">Transmembrane helix</keyword>
<evidence type="ECO:0000313" key="17">
    <source>
        <dbReference type="EMBL" id="KAL0952654.1"/>
    </source>
</evidence>
<evidence type="ECO:0000256" key="7">
    <source>
        <dbReference type="ARBA" id="ARBA00022692"/>
    </source>
</evidence>
<accession>A0ABR3JAF3</accession>
<feature type="compositionally biased region" description="Basic and acidic residues" evidence="14">
    <location>
        <begin position="1"/>
        <end position="16"/>
    </location>
</feature>
<evidence type="ECO:0000256" key="6">
    <source>
        <dbReference type="ARBA" id="ARBA00022679"/>
    </source>
</evidence>
<comment type="subcellular location">
    <subcellularLocation>
        <location evidence="1">Golgi apparatus membrane</location>
        <topology evidence="1">Single-pass type II membrane protein</topology>
    </subcellularLocation>
</comment>
<name>A0ABR3JAF3_9AGAR</name>
<evidence type="ECO:0000256" key="15">
    <source>
        <dbReference type="SAM" id="Phobius"/>
    </source>
</evidence>
<keyword evidence="12" id="KW-0325">Glycoprotein</keyword>
<evidence type="ECO:0000256" key="11">
    <source>
        <dbReference type="ARBA" id="ARBA00023136"/>
    </source>
</evidence>
<evidence type="ECO:0000256" key="14">
    <source>
        <dbReference type="SAM" id="MobiDB-lite"/>
    </source>
</evidence>
<dbReference type="InterPro" id="IPR052105">
    <property type="entry name" value="MGAT5_Glycosyltransferase"/>
</dbReference>
<reference evidence="18" key="1">
    <citation type="submission" date="2024-06" db="EMBL/GenBank/DDBJ databases">
        <title>Multi-omics analyses provide insights into the biosynthesis of the anticancer antibiotic pleurotin in Hohenbuehelia grisea.</title>
        <authorList>
            <person name="Weaver J.A."/>
            <person name="Alberti F."/>
        </authorList>
    </citation>
    <scope>NUCLEOTIDE SEQUENCE [LARGE SCALE GENOMIC DNA]</scope>
    <source>
        <strain evidence="18">T-177</strain>
    </source>
</reference>